<dbReference type="CDD" id="cd09737">
    <property type="entry name" value="Csy3_I-F"/>
    <property type="match status" value="1"/>
</dbReference>
<dbReference type="Pfam" id="PF09615">
    <property type="entry name" value="Cas_Csy3"/>
    <property type="match status" value="1"/>
</dbReference>
<dbReference type="AlphaFoldDB" id="A0A379EWM7"/>
<evidence type="ECO:0000313" key="1">
    <source>
        <dbReference type="EMBL" id="SUC10534.1"/>
    </source>
</evidence>
<dbReference type="RefSeq" id="WP_115323173.1">
    <property type="nucleotide sequence ID" value="NZ_UGTV01000015.1"/>
</dbReference>
<dbReference type="Proteomes" id="UP000254704">
    <property type="component" value="Unassembled WGS sequence"/>
</dbReference>
<reference evidence="1 2" key="1">
    <citation type="submission" date="2018-06" db="EMBL/GenBank/DDBJ databases">
        <authorList>
            <consortium name="Pathogen Informatics"/>
            <person name="Doyle S."/>
        </authorList>
    </citation>
    <scope>NUCLEOTIDE SEQUENCE [LARGE SCALE GENOMIC DNA]</scope>
    <source>
        <strain evidence="1 2">NCTC11621</strain>
    </source>
</reference>
<evidence type="ECO:0000313" key="2">
    <source>
        <dbReference type="Proteomes" id="UP000254704"/>
    </source>
</evidence>
<dbReference type="InterPro" id="IPR013399">
    <property type="entry name" value="CRISPR-assoc_prot_Csy3"/>
</dbReference>
<name>A0A379EWM7_9PAST</name>
<gene>
    <name evidence="1" type="primary">csy3</name>
    <name evidence="1" type="ORF">NCTC11621_01596</name>
</gene>
<dbReference type="NCBIfam" id="TIGR02566">
    <property type="entry name" value="cas_Csy3"/>
    <property type="match status" value="1"/>
</dbReference>
<accession>A0A379EWM7</accession>
<sequence length="334" mass="37789">MSKLSTPSVLAFERNLDISDAIFSQKDSKNDQDEPIALRIREKSVRGTISNRLKNAITNDPAKLDAETEKANLQRVDVATLDNDKDTLVASFSMKVLPFTGRPNVCNDQHYQQQVMTVVQQYLTQTGIDELAKRYAMNIVNARWLWRNRMGAEHIQIEVKCGEEIIRFDDAKQFSLNSFTYEDSKIQDIADEIKSGLLGEKFVILYITAYANMGYGQEVYPSQELVLDNSTTNRKSKILYEINQKAGMHSQKVGNAIRTIDTWYADEVAFPIAAEPYGAVTTLGTAFRQPKAKLDFYTLFDNWVLKDEVPSIEQQHYVMSVLIRGGVFGASGKE</sequence>
<proteinExistence type="predicted"/>
<dbReference type="EMBL" id="UGTV01000015">
    <property type="protein sequence ID" value="SUC10534.1"/>
    <property type="molecule type" value="Genomic_DNA"/>
</dbReference>
<protein>
    <submittedName>
        <fullName evidence="1">CRISPR-associated protein, Csy3 family</fullName>
    </submittedName>
</protein>
<organism evidence="1 2">
    <name type="scientific">Pasteurella canis</name>
    <dbReference type="NCBI Taxonomy" id="753"/>
    <lineage>
        <taxon>Bacteria</taxon>
        <taxon>Pseudomonadati</taxon>
        <taxon>Pseudomonadota</taxon>
        <taxon>Gammaproteobacteria</taxon>
        <taxon>Pasteurellales</taxon>
        <taxon>Pasteurellaceae</taxon>
        <taxon>Pasteurella</taxon>
    </lineage>
</organism>